<accession>A0AAN9WAA2</accession>
<keyword evidence="1" id="KW-0812">Transmembrane</keyword>
<proteinExistence type="predicted"/>
<evidence type="ECO:0000313" key="3">
    <source>
        <dbReference type="Proteomes" id="UP001378592"/>
    </source>
</evidence>
<feature type="transmembrane region" description="Helical" evidence="1">
    <location>
        <begin position="96"/>
        <end position="116"/>
    </location>
</feature>
<protein>
    <submittedName>
        <fullName evidence="2">Uncharacterized protein</fullName>
    </submittedName>
</protein>
<dbReference type="AlphaFoldDB" id="A0AAN9WAA2"/>
<dbReference type="Proteomes" id="UP001378592">
    <property type="component" value="Unassembled WGS sequence"/>
</dbReference>
<organism evidence="2 3">
    <name type="scientific">Gryllus longicercus</name>
    <dbReference type="NCBI Taxonomy" id="2509291"/>
    <lineage>
        <taxon>Eukaryota</taxon>
        <taxon>Metazoa</taxon>
        <taxon>Ecdysozoa</taxon>
        <taxon>Arthropoda</taxon>
        <taxon>Hexapoda</taxon>
        <taxon>Insecta</taxon>
        <taxon>Pterygota</taxon>
        <taxon>Neoptera</taxon>
        <taxon>Polyneoptera</taxon>
        <taxon>Orthoptera</taxon>
        <taxon>Ensifera</taxon>
        <taxon>Gryllidea</taxon>
        <taxon>Grylloidea</taxon>
        <taxon>Gryllidae</taxon>
        <taxon>Gryllinae</taxon>
        <taxon>Gryllus</taxon>
    </lineage>
</organism>
<evidence type="ECO:0000256" key="1">
    <source>
        <dbReference type="SAM" id="Phobius"/>
    </source>
</evidence>
<evidence type="ECO:0000313" key="2">
    <source>
        <dbReference type="EMBL" id="KAK7873257.1"/>
    </source>
</evidence>
<keyword evidence="1" id="KW-0472">Membrane</keyword>
<dbReference type="EMBL" id="JAZDUA010000015">
    <property type="protein sequence ID" value="KAK7873257.1"/>
    <property type="molecule type" value="Genomic_DNA"/>
</dbReference>
<keyword evidence="1" id="KW-1133">Transmembrane helix</keyword>
<keyword evidence="3" id="KW-1185">Reference proteome</keyword>
<reference evidence="2 3" key="1">
    <citation type="submission" date="2024-03" db="EMBL/GenBank/DDBJ databases">
        <title>The genome assembly and annotation of the cricket Gryllus longicercus Weissman &amp; Gray.</title>
        <authorList>
            <person name="Szrajer S."/>
            <person name="Gray D."/>
            <person name="Ylla G."/>
        </authorList>
    </citation>
    <scope>NUCLEOTIDE SEQUENCE [LARGE SCALE GENOMIC DNA]</scope>
    <source>
        <strain evidence="2">DAG 2021-001</strain>
        <tissue evidence="2">Whole body minus gut</tissue>
    </source>
</reference>
<comment type="caution">
    <text evidence="2">The sequence shown here is derived from an EMBL/GenBank/DDBJ whole genome shotgun (WGS) entry which is preliminary data.</text>
</comment>
<name>A0AAN9WAA2_9ORTH</name>
<gene>
    <name evidence="2" type="ORF">R5R35_011331</name>
</gene>
<sequence length="122" mass="13894">MQHTFYLDCQDFIVLQSDGKLLLTLESVDEVDKVIITFQGKKQLLGIPEIPTSRTGQAMDVLPCYREVGISNKIQTFCCDKRGNNRGQVNGDCTNFEYCLIVICCTFHVVITFFSFEEPEQI</sequence>